<dbReference type="PANTHER" id="PTHR10732:SF0">
    <property type="entry name" value="40S RIBOSOMAL PROTEIN S17"/>
    <property type="match status" value="1"/>
</dbReference>
<evidence type="ECO:0000313" key="2">
    <source>
        <dbReference type="Proteomes" id="UP001159364"/>
    </source>
</evidence>
<gene>
    <name evidence="1" type="ORF">K2173_009002</name>
</gene>
<dbReference type="InterPro" id="IPR001210">
    <property type="entry name" value="Ribosomal_eS17"/>
</dbReference>
<dbReference type="GO" id="GO:0003735">
    <property type="term" value="F:structural constituent of ribosome"/>
    <property type="evidence" value="ECO:0007669"/>
    <property type="project" value="InterPro"/>
</dbReference>
<dbReference type="Proteomes" id="UP001159364">
    <property type="component" value="Linkage Group LG03"/>
</dbReference>
<evidence type="ECO:0000313" key="1">
    <source>
        <dbReference type="EMBL" id="KAJ8769920.1"/>
    </source>
</evidence>
<dbReference type="AlphaFoldDB" id="A0AAV8TVK1"/>
<dbReference type="PANTHER" id="PTHR10732">
    <property type="entry name" value="40S RIBOSOMAL PROTEIN S17"/>
    <property type="match status" value="1"/>
</dbReference>
<comment type="caution">
    <text evidence="1">The sequence shown here is derived from an EMBL/GenBank/DDBJ whole genome shotgun (WGS) entry which is preliminary data.</text>
</comment>
<sequence length="109" mass="12417">MLLLLHDFRVLNKQKGDRGGHYYPTKAHLRHNCRVLHPPHEANLEGSIRGISLKLQEEECNHSIDFVSNMSTIKTNKIIVDKESVDMLAALGMFDIIDVIQVVDLVLCR</sequence>
<accession>A0AAV8TVK1</accession>
<dbReference type="GO" id="GO:0006412">
    <property type="term" value="P:translation"/>
    <property type="evidence" value="ECO:0007669"/>
    <property type="project" value="InterPro"/>
</dbReference>
<reference evidence="1 2" key="1">
    <citation type="submission" date="2021-09" db="EMBL/GenBank/DDBJ databases">
        <title>Genomic insights and catalytic innovation underlie evolution of tropane alkaloids biosynthesis.</title>
        <authorList>
            <person name="Wang Y.-J."/>
            <person name="Tian T."/>
            <person name="Huang J.-P."/>
            <person name="Huang S.-X."/>
        </authorList>
    </citation>
    <scope>NUCLEOTIDE SEQUENCE [LARGE SCALE GENOMIC DNA]</scope>
    <source>
        <strain evidence="1">KIB-2018</strain>
        <tissue evidence="1">Leaf</tissue>
    </source>
</reference>
<dbReference type="EMBL" id="JAIWQS010000003">
    <property type="protein sequence ID" value="KAJ8769920.1"/>
    <property type="molecule type" value="Genomic_DNA"/>
</dbReference>
<dbReference type="Pfam" id="PF00833">
    <property type="entry name" value="Ribosomal_S17e"/>
    <property type="match status" value="1"/>
</dbReference>
<dbReference type="GO" id="GO:0005840">
    <property type="term" value="C:ribosome"/>
    <property type="evidence" value="ECO:0007669"/>
    <property type="project" value="InterPro"/>
</dbReference>
<organism evidence="1 2">
    <name type="scientific">Erythroxylum novogranatense</name>
    <dbReference type="NCBI Taxonomy" id="1862640"/>
    <lineage>
        <taxon>Eukaryota</taxon>
        <taxon>Viridiplantae</taxon>
        <taxon>Streptophyta</taxon>
        <taxon>Embryophyta</taxon>
        <taxon>Tracheophyta</taxon>
        <taxon>Spermatophyta</taxon>
        <taxon>Magnoliopsida</taxon>
        <taxon>eudicotyledons</taxon>
        <taxon>Gunneridae</taxon>
        <taxon>Pentapetalae</taxon>
        <taxon>rosids</taxon>
        <taxon>fabids</taxon>
        <taxon>Malpighiales</taxon>
        <taxon>Erythroxylaceae</taxon>
        <taxon>Erythroxylum</taxon>
    </lineage>
</organism>
<name>A0AAV8TVK1_9ROSI</name>
<proteinExistence type="predicted"/>
<protein>
    <submittedName>
        <fullName evidence="1">Uncharacterized protein</fullName>
    </submittedName>
</protein>
<keyword evidence="2" id="KW-1185">Reference proteome</keyword>